<proteinExistence type="predicted"/>
<organism evidence="1">
    <name type="scientific">marine sediment metagenome</name>
    <dbReference type="NCBI Taxonomy" id="412755"/>
    <lineage>
        <taxon>unclassified sequences</taxon>
        <taxon>metagenomes</taxon>
        <taxon>ecological metagenomes</taxon>
    </lineage>
</organism>
<name>A0A0F8WZ22_9ZZZZ</name>
<evidence type="ECO:0000313" key="1">
    <source>
        <dbReference type="EMBL" id="KKK62122.1"/>
    </source>
</evidence>
<dbReference type="AlphaFoldDB" id="A0A0F8WZ22"/>
<protein>
    <submittedName>
        <fullName evidence="1">Uncharacterized protein</fullName>
    </submittedName>
</protein>
<accession>A0A0F8WZ22</accession>
<sequence>MSAVQEAWDVIERTRGVHGVGQTRDAIRNGFLVAHVDVCSAIKVRETPMTSGRGSMSVVEEICGKAGWLCEKAQEIKKLGMLE</sequence>
<gene>
    <name evidence="1" type="ORF">LCGC14_3007500</name>
</gene>
<dbReference type="EMBL" id="LAZR01062148">
    <property type="protein sequence ID" value="KKK62122.1"/>
    <property type="molecule type" value="Genomic_DNA"/>
</dbReference>
<comment type="caution">
    <text evidence="1">The sequence shown here is derived from an EMBL/GenBank/DDBJ whole genome shotgun (WGS) entry which is preliminary data.</text>
</comment>
<reference evidence="1" key="1">
    <citation type="journal article" date="2015" name="Nature">
        <title>Complex archaea that bridge the gap between prokaryotes and eukaryotes.</title>
        <authorList>
            <person name="Spang A."/>
            <person name="Saw J.H."/>
            <person name="Jorgensen S.L."/>
            <person name="Zaremba-Niedzwiedzka K."/>
            <person name="Martijn J."/>
            <person name="Lind A.E."/>
            <person name="van Eijk R."/>
            <person name="Schleper C."/>
            <person name="Guy L."/>
            <person name="Ettema T.J."/>
        </authorList>
    </citation>
    <scope>NUCLEOTIDE SEQUENCE</scope>
</reference>